<keyword evidence="1" id="KW-0813">Transport</keyword>
<dbReference type="Proteomes" id="UP000032668">
    <property type="component" value="Unassembled WGS sequence"/>
</dbReference>
<reference evidence="6 7" key="1">
    <citation type="submission" date="2012-11" db="EMBL/GenBank/DDBJ databases">
        <title>Whole genome sequence of Acidocella aminolytica 101 = DSM 11237.</title>
        <authorList>
            <person name="Azuma Y."/>
            <person name="Higashiura N."/>
            <person name="Hirakawa H."/>
            <person name="Matsushita K."/>
        </authorList>
    </citation>
    <scope>NUCLEOTIDE SEQUENCE [LARGE SCALE GENOMIC DNA]</scope>
    <source>
        <strain evidence="7">101 / DSM 11237</strain>
    </source>
</reference>
<keyword evidence="4" id="KW-0408">Iron</keyword>
<keyword evidence="7" id="KW-1185">Reference proteome</keyword>
<dbReference type="InterPro" id="IPR044203">
    <property type="entry name" value="GlbO/GLB3-like"/>
</dbReference>
<dbReference type="SUPFAM" id="SSF46458">
    <property type="entry name" value="Globin-like"/>
    <property type="match status" value="1"/>
</dbReference>
<accession>A0A0D6PJ15</accession>
<dbReference type="EMBL" id="BANC01000107">
    <property type="protein sequence ID" value="GAN81657.1"/>
    <property type="molecule type" value="Genomic_DNA"/>
</dbReference>
<comment type="caution">
    <text evidence="6">The sequence shown here is derived from an EMBL/GenBank/DDBJ whole genome shotgun (WGS) entry which is preliminary data.</text>
</comment>
<evidence type="ECO:0000313" key="7">
    <source>
        <dbReference type="Proteomes" id="UP000032668"/>
    </source>
</evidence>
<dbReference type="InterPro" id="IPR001486">
    <property type="entry name" value="Hemoglobin_trunc"/>
</dbReference>
<dbReference type="PANTHER" id="PTHR47366:SF1">
    <property type="entry name" value="TWO-ON-TWO HEMOGLOBIN-3"/>
    <property type="match status" value="1"/>
</dbReference>
<comment type="similarity">
    <text evidence="5">Belongs to the truncated hemoglobin family. Group II subfamily.</text>
</comment>
<sequence length="124" mass="14184">MTPYEALGGAPVLREFTQRFYALMDELPEAKACRDIHPKDLTRSEEKLFEFLSGWLGGPPLFTEKYGPPMLRRRHFPAKIGTAEADGWLLCFRQAWGEVMRDHKLGEALLPQVEALGRHMINQS</sequence>
<dbReference type="InterPro" id="IPR012292">
    <property type="entry name" value="Globin/Proto"/>
</dbReference>
<proteinExistence type="inferred from homology"/>
<dbReference type="CDD" id="cd14773">
    <property type="entry name" value="TrHb2_PhHbO-like_O"/>
    <property type="match status" value="1"/>
</dbReference>
<evidence type="ECO:0000256" key="4">
    <source>
        <dbReference type="ARBA" id="ARBA00023004"/>
    </source>
</evidence>
<dbReference type="GO" id="GO:0020037">
    <property type="term" value="F:heme binding"/>
    <property type="evidence" value="ECO:0007669"/>
    <property type="project" value="InterPro"/>
</dbReference>
<dbReference type="STRING" id="1120923.SAMN02746095_03617"/>
<name>A0A0D6PJ15_9PROT</name>
<dbReference type="InterPro" id="IPR009050">
    <property type="entry name" value="Globin-like_sf"/>
</dbReference>
<evidence type="ECO:0000256" key="2">
    <source>
        <dbReference type="ARBA" id="ARBA00022617"/>
    </source>
</evidence>
<evidence type="ECO:0000256" key="1">
    <source>
        <dbReference type="ARBA" id="ARBA00022448"/>
    </source>
</evidence>
<keyword evidence="3" id="KW-0479">Metal-binding</keyword>
<dbReference type="Pfam" id="PF01152">
    <property type="entry name" value="Bac_globin"/>
    <property type="match status" value="1"/>
</dbReference>
<dbReference type="PANTHER" id="PTHR47366">
    <property type="entry name" value="TWO-ON-TWO HEMOGLOBIN-3"/>
    <property type="match status" value="1"/>
</dbReference>
<protein>
    <submittedName>
        <fullName evidence="6">Globin</fullName>
    </submittedName>
</protein>
<dbReference type="RefSeq" id="WP_048880045.1">
    <property type="nucleotide sequence ID" value="NZ_BANC01000107.1"/>
</dbReference>
<organism evidence="6 7">
    <name type="scientific">Acidocella aminolytica 101 = DSM 11237</name>
    <dbReference type="NCBI Taxonomy" id="1120923"/>
    <lineage>
        <taxon>Bacteria</taxon>
        <taxon>Pseudomonadati</taxon>
        <taxon>Pseudomonadota</taxon>
        <taxon>Alphaproteobacteria</taxon>
        <taxon>Acetobacterales</taxon>
        <taxon>Acidocellaceae</taxon>
        <taxon>Acidocella</taxon>
    </lineage>
</organism>
<gene>
    <name evidence="6" type="ORF">Aam_109_006</name>
</gene>
<dbReference type="GO" id="GO:0019825">
    <property type="term" value="F:oxygen binding"/>
    <property type="evidence" value="ECO:0007669"/>
    <property type="project" value="InterPro"/>
</dbReference>
<dbReference type="GO" id="GO:0005344">
    <property type="term" value="F:oxygen carrier activity"/>
    <property type="evidence" value="ECO:0007669"/>
    <property type="project" value="InterPro"/>
</dbReference>
<dbReference type="OrthoDB" id="9790913at2"/>
<dbReference type="AlphaFoldDB" id="A0A0D6PJ15"/>
<dbReference type="Gene3D" id="1.10.490.10">
    <property type="entry name" value="Globins"/>
    <property type="match status" value="1"/>
</dbReference>
<evidence type="ECO:0000256" key="5">
    <source>
        <dbReference type="ARBA" id="ARBA00034496"/>
    </source>
</evidence>
<evidence type="ECO:0000256" key="3">
    <source>
        <dbReference type="ARBA" id="ARBA00022723"/>
    </source>
</evidence>
<keyword evidence="2" id="KW-0349">Heme</keyword>
<dbReference type="GO" id="GO:0046872">
    <property type="term" value="F:metal ion binding"/>
    <property type="evidence" value="ECO:0007669"/>
    <property type="project" value="UniProtKB-KW"/>
</dbReference>
<evidence type="ECO:0000313" key="6">
    <source>
        <dbReference type="EMBL" id="GAN81657.1"/>
    </source>
</evidence>